<evidence type="ECO:0000313" key="12">
    <source>
        <dbReference type="Proteomes" id="UP000006727"/>
    </source>
</evidence>
<feature type="compositionally biased region" description="Basic and acidic residues" evidence="9">
    <location>
        <begin position="64"/>
        <end position="78"/>
    </location>
</feature>
<dbReference type="RefSeq" id="XP_024373548.2">
    <property type="nucleotide sequence ID" value="XM_024517780.2"/>
</dbReference>
<dbReference type="AlphaFoldDB" id="A0A7I4DHJ9"/>
<dbReference type="GO" id="GO:0031519">
    <property type="term" value="C:PcG protein complex"/>
    <property type="evidence" value="ECO:0000318"/>
    <property type="project" value="GO_Central"/>
</dbReference>
<protein>
    <recommendedName>
        <fullName evidence="10">C2H2-type domain-containing protein</fullName>
    </recommendedName>
</protein>
<dbReference type="EnsemblPlants" id="Pp3c4_15820V3.1">
    <property type="protein sequence ID" value="Pp3c4_15820V3.1"/>
    <property type="gene ID" value="Pp3c4_15820"/>
</dbReference>
<comment type="subcellular location">
    <subcellularLocation>
        <location evidence="1">Nucleus</location>
    </subcellularLocation>
</comment>
<dbReference type="PANTHER" id="PTHR14003:SF19">
    <property type="entry name" value="YY2 TRANSCRIPTION FACTOR"/>
    <property type="match status" value="1"/>
</dbReference>
<feature type="domain" description="C2H2-type" evidence="10">
    <location>
        <begin position="353"/>
        <end position="382"/>
    </location>
</feature>
<dbReference type="EMBL" id="ABEU02000004">
    <property type="status" value="NOT_ANNOTATED_CDS"/>
    <property type="molecule type" value="Genomic_DNA"/>
</dbReference>
<feature type="compositionally biased region" description="Basic and acidic residues" evidence="9">
    <location>
        <begin position="120"/>
        <end position="149"/>
    </location>
</feature>
<dbReference type="RefSeq" id="XP_024373547.2">
    <property type="nucleotide sequence ID" value="XM_024517779.2"/>
</dbReference>
<evidence type="ECO:0000313" key="11">
    <source>
        <dbReference type="EnsemblPlants" id="Pp3c4_15830V3.3"/>
    </source>
</evidence>
<evidence type="ECO:0000256" key="8">
    <source>
        <dbReference type="PROSITE-ProRule" id="PRU00042"/>
    </source>
</evidence>
<dbReference type="InParanoid" id="A0A7I4DHJ9"/>
<feature type="region of interest" description="Disordered" evidence="9">
    <location>
        <begin position="711"/>
        <end position="731"/>
    </location>
</feature>
<keyword evidence="3" id="KW-0677">Repeat</keyword>
<dbReference type="Gramene" id="Pp3c4_15830V3.3">
    <property type="protein sequence ID" value="Pp3c4_15830V3.3"/>
    <property type="gene ID" value="Pp3c4_15830"/>
</dbReference>
<dbReference type="EnsemblPlants" id="Pp3c4_15830V3.3">
    <property type="protein sequence ID" value="Pp3c4_15830V3.3"/>
    <property type="gene ID" value="Pp3c4_15830"/>
</dbReference>
<dbReference type="GO" id="GO:0000981">
    <property type="term" value="F:DNA-binding transcription factor activity, RNA polymerase II-specific"/>
    <property type="evidence" value="ECO:0000318"/>
    <property type="project" value="GO_Central"/>
</dbReference>
<keyword evidence="4 8" id="KW-0863">Zinc-finger</keyword>
<dbReference type="PANTHER" id="PTHR14003">
    <property type="entry name" value="TRANSCRIPTIONAL REPRESSOR PROTEIN YY"/>
    <property type="match status" value="1"/>
</dbReference>
<evidence type="ECO:0000256" key="4">
    <source>
        <dbReference type="ARBA" id="ARBA00022771"/>
    </source>
</evidence>
<dbReference type="InterPro" id="IPR013087">
    <property type="entry name" value="Znf_C2H2_type"/>
</dbReference>
<dbReference type="GeneID" id="112281361"/>
<feature type="region of interest" description="Disordered" evidence="9">
    <location>
        <begin position="28"/>
        <end position="205"/>
    </location>
</feature>
<dbReference type="Pfam" id="PF00096">
    <property type="entry name" value="zf-C2H2"/>
    <property type="match status" value="1"/>
</dbReference>
<dbReference type="Gene3D" id="3.30.160.60">
    <property type="entry name" value="Classic Zinc Finger"/>
    <property type="match status" value="3"/>
</dbReference>
<dbReference type="FunFam" id="3.30.160.60:FF:000125">
    <property type="entry name" value="Putative zinc finger protein 143"/>
    <property type="match status" value="1"/>
</dbReference>
<reference evidence="11 12" key="1">
    <citation type="journal article" date="2008" name="Science">
        <title>The Physcomitrella genome reveals evolutionary insights into the conquest of land by plants.</title>
        <authorList>
            <person name="Rensing S."/>
            <person name="Lang D."/>
            <person name="Zimmer A."/>
            <person name="Terry A."/>
            <person name="Salamov A."/>
            <person name="Shapiro H."/>
            <person name="Nishiyama T."/>
            <person name="Perroud P.-F."/>
            <person name="Lindquist E."/>
            <person name="Kamisugi Y."/>
            <person name="Tanahashi T."/>
            <person name="Sakakibara K."/>
            <person name="Fujita T."/>
            <person name="Oishi K."/>
            <person name="Shin-I T."/>
            <person name="Kuroki Y."/>
            <person name="Toyoda A."/>
            <person name="Suzuki Y."/>
            <person name="Hashimoto A."/>
            <person name="Yamaguchi K."/>
            <person name="Sugano A."/>
            <person name="Kohara Y."/>
            <person name="Fujiyama A."/>
            <person name="Anterola A."/>
            <person name="Aoki S."/>
            <person name="Ashton N."/>
            <person name="Barbazuk W.B."/>
            <person name="Barker E."/>
            <person name="Bennetzen J."/>
            <person name="Bezanilla M."/>
            <person name="Blankenship R."/>
            <person name="Cho S.H."/>
            <person name="Dutcher S."/>
            <person name="Estelle M."/>
            <person name="Fawcett J.A."/>
            <person name="Gundlach H."/>
            <person name="Hanada K."/>
            <person name="Heyl A."/>
            <person name="Hicks K.A."/>
            <person name="Hugh J."/>
            <person name="Lohr M."/>
            <person name="Mayer K."/>
            <person name="Melkozernov A."/>
            <person name="Murata T."/>
            <person name="Nelson D."/>
            <person name="Pils B."/>
            <person name="Prigge M."/>
            <person name="Reiss B."/>
            <person name="Renner T."/>
            <person name="Rombauts S."/>
            <person name="Rushton P."/>
            <person name="Sanderfoot A."/>
            <person name="Schween G."/>
            <person name="Shiu S.-H."/>
            <person name="Stueber K."/>
            <person name="Theodoulou F.L."/>
            <person name="Tu H."/>
            <person name="Van de Peer Y."/>
            <person name="Verrier P.J."/>
            <person name="Waters E."/>
            <person name="Wood A."/>
            <person name="Yang L."/>
            <person name="Cove D."/>
            <person name="Cuming A."/>
            <person name="Hasebe M."/>
            <person name="Lucas S."/>
            <person name="Mishler D.B."/>
            <person name="Reski R."/>
            <person name="Grigoriev I."/>
            <person name="Quatrano R.S."/>
            <person name="Boore J.L."/>
        </authorList>
    </citation>
    <scope>NUCLEOTIDE SEQUENCE [LARGE SCALE GENOMIC DNA]</scope>
    <source>
        <strain evidence="11 12">cv. Gransden 2004</strain>
    </source>
</reference>
<name>A0A7I4DHJ9_PHYPA</name>
<dbReference type="SUPFAM" id="SSF57667">
    <property type="entry name" value="beta-beta-alpha zinc fingers"/>
    <property type="match status" value="2"/>
</dbReference>
<dbReference type="Gramene" id="Pp3c4_15830V3.4">
    <property type="protein sequence ID" value="Pp3c4_15830V3.4"/>
    <property type="gene ID" value="Pp3c4_15830"/>
</dbReference>
<evidence type="ECO:0000256" key="5">
    <source>
        <dbReference type="ARBA" id="ARBA00022833"/>
    </source>
</evidence>
<evidence type="ECO:0000256" key="9">
    <source>
        <dbReference type="SAM" id="MobiDB-lite"/>
    </source>
</evidence>
<reference evidence="11" key="3">
    <citation type="submission" date="2020-12" db="UniProtKB">
        <authorList>
            <consortium name="EnsemblPlants"/>
        </authorList>
    </citation>
    <scope>IDENTIFICATION</scope>
</reference>
<feature type="region of interest" description="Disordered" evidence="9">
    <location>
        <begin position="519"/>
        <end position="569"/>
    </location>
</feature>
<reference evidence="11 12" key="2">
    <citation type="journal article" date="2018" name="Plant J.">
        <title>The Physcomitrella patens chromosome-scale assembly reveals moss genome structure and evolution.</title>
        <authorList>
            <person name="Lang D."/>
            <person name="Ullrich K.K."/>
            <person name="Murat F."/>
            <person name="Fuchs J."/>
            <person name="Jenkins J."/>
            <person name="Haas F.B."/>
            <person name="Piednoel M."/>
            <person name="Gundlach H."/>
            <person name="Van Bel M."/>
            <person name="Meyberg R."/>
            <person name="Vives C."/>
            <person name="Morata J."/>
            <person name="Symeonidi A."/>
            <person name="Hiss M."/>
            <person name="Muchero W."/>
            <person name="Kamisugi Y."/>
            <person name="Saleh O."/>
            <person name="Blanc G."/>
            <person name="Decker E.L."/>
            <person name="van Gessel N."/>
            <person name="Grimwood J."/>
            <person name="Hayes R.D."/>
            <person name="Graham S.W."/>
            <person name="Gunter L.E."/>
            <person name="McDaniel S.F."/>
            <person name="Hoernstein S.N.W."/>
            <person name="Larsson A."/>
            <person name="Li F.W."/>
            <person name="Perroud P.F."/>
            <person name="Phillips J."/>
            <person name="Ranjan P."/>
            <person name="Rokshar D.S."/>
            <person name="Rothfels C.J."/>
            <person name="Schneider L."/>
            <person name="Shu S."/>
            <person name="Stevenson D.W."/>
            <person name="Thummler F."/>
            <person name="Tillich M."/>
            <person name="Villarreal Aguilar J.C."/>
            <person name="Widiez T."/>
            <person name="Wong G.K."/>
            <person name="Wymore A."/>
            <person name="Zhang Y."/>
            <person name="Zimmer A.D."/>
            <person name="Quatrano R.S."/>
            <person name="Mayer K.F.X."/>
            <person name="Goodstein D."/>
            <person name="Casacuberta J.M."/>
            <person name="Vandepoele K."/>
            <person name="Reski R."/>
            <person name="Cuming A.C."/>
            <person name="Tuskan G.A."/>
            <person name="Maumus F."/>
            <person name="Salse J."/>
            <person name="Schmutz J."/>
            <person name="Rensing S.A."/>
        </authorList>
    </citation>
    <scope>NUCLEOTIDE SEQUENCE [LARGE SCALE GENOMIC DNA]</scope>
    <source>
        <strain evidence="11 12">cv. Gransden 2004</strain>
    </source>
</reference>
<dbReference type="Proteomes" id="UP000006727">
    <property type="component" value="Chromosome 4"/>
</dbReference>
<dbReference type="SMART" id="SM00355">
    <property type="entry name" value="ZnF_C2H2"/>
    <property type="match status" value="4"/>
</dbReference>
<feature type="compositionally biased region" description="Basic and acidic residues" evidence="9">
    <location>
        <begin position="519"/>
        <end position="528"/>
    </location>
</feature>
<keyword evidence="6" id="KW-0238">DNA-binding</keyword>
<dbReference type="RefSeq" id="XP_024373549.2">
    <property type="nucleotide sequence ID" value="XM_024517781.2"/>
</dbReference>
<evidence type="ECO:0000259" key="10">
    <source>
        <dbReference type="PROSITE" id="PS50157"/>
    </source>
</evidence>
<dbReference type="GO" id="GO:0005667">
    <property type="term" value="C:transcription regulator complex"/>
    <property type="evidence" value="ECO:0000318"/>
    <property type="project" value="GO_Central"/>
</dbReference>
<feature type="compositionally biased region" description="Gly residues" evidence="9">
    <location>
        <begin position="82"/>
        <end position="91"/>
    </location>
</feature>
<organism evidence="11 12">
    <name type="scientific">Physcomitrium patens</name>
    <name type="common">Spreading-leaved earth moss</name>
    <name type="synonym">Physcomitrella patens</name>
    <dbReference type="NCBI Taxonomy" id="3218"/>
    <lineage>
        <taxon>Eukaryota</taxon>
        <taxon>Viridiplantae</taxon>
        <taxon>Streptophyta</taxon>
        <taxon>Embryophyta</taxon>
        <taxon>Bryophyta</taxon>
        <taxon>Bryophytina</taxon>
        <taxon>Bryopsida</taxon>
        <taxon>Funariidae</taxon>
        <taxon>Funariales</taxon>
        <taxon>Funariaceae</taxon>
        <taxon>Physcomitrium</taxon>
    </lineage>
</organism>
<dbReference type="PROSITE" id="PS00028">
    <property type="entry name" value="ZINC_FINGER_C2H2_1"/>
    <property type="match status" value="4"/>
</dbReference>
<dbReference type="EnsemblPlants" id="Pp3c4_15830V3.4">
    <property type="protein sequence ID" value="Pp3c4_15830V3.4"/>
    <property type="gene ID" value="Pp3c4_15830"/>
</dbReference>
<dbReference type="GO" id="GO:0000785">
    <property type="term" value="C:chromatin"/>
    <property type="evidence" value="ECO:0000318"/>
    <property type="project" value="GO_Central"/>
</dbReference>
<proteinExistence type="predicted"/>
<dbReference type="GO" id="GO:0006357">
    <property type="term" value="P:regulation of transcription by RNA polymerase II"/>
    <property type="evidence" value="ECO:0000318"/>
    <property type="project" value="GO_Central"/>
</dbReference>
<evidence type="ECO:0000256" key="1">
    <source>
        <dbReference type="ARBA" id="ARBA00004123"/>
    </source>
</evidence>
<keyword evidence="12" id="KW-1185">Reference proteome</keyword>
<evidence type="ECO:0000256" key="3">
    <source>
        <dbReference type="ARBA" id="ARBA00022737"/>
    </source>
</evidence>
<feature type="domain" description="C2H2-type" evidence="10">
    <location>
        <begin position="383"/>
        <end position="412"/>
    </location>
</feature>
<evidence type="ECO:0000256" key="6">
    <source>
        <dbReference type="ARBA" id="ARBA00023125"/>
    </source>
</evidence>
<dbReference type="InterPro" id="IPR036236">
    <property type="entry name" value="Znf_C2H2_sf"/>
</dbReference>
<feature type="region of interest" description="Disordered" evidence="9">
    <location>
        <begin position="682"/>
        <end position="701"/>
    </location>
</feature>
<keyword evidence="7" id="KW-0539">Nucleus</keyword>
<feature type="compositionally biased region" description="Acidic residues" evidence="9">
    <location>
        <begin position="28"/>
        <end position="41"/>
    </location>
</feature>
<dbReference type="Gramene" id="Pp3c4_15820V3.1">
    <property type="protein sequence ID" value="Pp3c4_15820V3.1"/>
    <property type="gene ID" value="Pp3c4_15820"/>
</dbReference>
<evidence type="ECO:0000256" key="2">
    <source>
        <dbReference type="ARBA" id="ARBA00022723"/>
    </source>
</evidence>
<dbReference type="RefSeq" id="XP_073389604.1">
    <property type="nucleotide sequence ID" value="XM_073533503.1"/>
</dbReference>
<dbReference type="PROSITE" id="PS50157">
    <property type="entry name" value="ZINC_FINGER_C2H2_2"/>
    <property type="match status" value="3"/>
</dbReference>
<dbReference type="FunFam" id="3.30.160.60:FF:000104">
    <property type="entry name" value="Transcriptional repressor protein YY1"/>
    <property type="match status" value="1"/>
</dbReference>
<accession>A0A7I4DHJ9</accession>
<dbReference type="GO" id="GO:0000978">
    <property type="term" value="F:RNA polymerase II cis-regulatory region sequence-specific DNA binding"/>
    <property type="evidence" value="ECO:0000318"/>
    <property type="project" value="GO_Central"/>
</dbReference>
<feature type="compositionally biased region" description="Acidic residues" evidence="9">
    <location>
        <begin position="540"/>
        <end position="552"/>
    </location>
</feature>
<feature type="compositionally biased region" description="Gly residues" evidence="9">
    <location>
        <begin position="99"/>
        <end position="111"/>
    </location>
</feature>
<keyword evidence="5" id="KW-0862">Zinc</keyword>
<evidence type="ECO:0000256" key="7">
    <source>
        <dbReference type="ARBA" id="ARBA00023242"/>
    </source>
</evidence>
<sequence length="905" mass="96658">MDRLGKMLEMVVHGENCLKHIASIYVEEDDGENSSGEEDGVESSAEAGHGSEGRHGLGESVGMEGRDDGVNDENRTEECGGSFDGVHGGGSSEERDDGAVGGGEEMHGGGNIAENGFVQHGDRHNGMTAGGERHSGAAEGARVEGEKRGCAGGAEDGVELGEKSLSNSDCDGESGEVQDGPAVRRKRGRPSKSGEWKANMRAAPKVEEPRAVRMNRGVKRRFPGDDSEDDSLPKRVRVRSIAAVCGDYSEPMKGEDVSMDEAVEGGSARKRGRCRKGTTFEGIVEVGETEVSALASCGKRKTMEAVLDSGSTKRPRHGRNGAIFACNVKGCKKRFVEAASLYAHARVHGDRPYVCHYEGCVKSFSERSKLKRHFLIHTGEKPFLCQYEGCGKAFSLDFNLRSHMKTHTGDYHECPYDRCDKRYCQEYKLRAHILKEHKKCSKVTKKSMKVVGTGVSGPNMGDAGGSKKREVLAGLQTRRSKLQSMKEARLSRIAELEAEKQREGSELGRIERSLRKLEREQRRVEEGQAVRGVTSVSGSEEVDGENGDEGEEACPSNRNGGDTRSSVEHESRLEITAMEEGKDVVMFAHKLPTADQGARLVGTMDAKRAESQQEAGTSLMPTLWVQGARLFQGHVGDHSALRPHVNSRCPAGAEVAKSGSACGRRSCGGKEMGVQLRRGNGEGCLQGESSDSGAGRGNGGAGKVGWGLAEGGSGKARVSGTKKSLGAASRGGVGQMDASVVVRGKVVRCSAGEKGKRERELARVAKQHAGGGVRSSETFVVSMNPILLSSEHGFSPTDARFMAKEGFPSLAQGLVREQLGGKDGGESTSGRVCPPKEKAYRSMNEVLHSAAGQDGFVGGGGSEEGFARGQVPAEQSFEDSAAQLFTYHEQPRAPCCGTWVRGIYD</sequence>
<dbReference type="GO" id="GO:0008270">
    <property type="term" value="F:zinc ion binding"/>
    <property type="evidence" value="ECO:0007669"/>
    <property type="project" value="UniProtKB-KW"/>
</dbReference>
<feature type="domain" description="C2H2-type" evidence="10">
    <location>
        <begin position="324"/>
        <end position="348"/>
    </location>
</feature>
<keyword evidence="2" id="KW-0479">Metal-binding</keyword>